<feature type="region of interest" description="Disordered" evidence="1">
    <location>
        <begin position="124"/>
        <end position="165"/>
    </location>
</feature>
<organism evidence="2 3">
    <name type="scientific">Pacificimonas flava</name>
    <dbReference type="NCBI Taxonomy" id="1234595"/>
    <lineage>
        <taxon>Bacteria</taxon>
        <taxon>Pseudomonadati</taxon>
        <taxon>Pseudomonadota</taxon>
        <taxon>Alphaproteobacteria</taxon>
        <taxon>Sphingomonadales</taxon>
        <taxon>Sphingosinicellaceae</taxon>
        <taxon>Pacificimonas</taxon>
    </lineage>
</organism>
<feature type="compositionally biased region" description="Low complexity" evidence="1">
    <location>
        <begin position="141"/>
        <end position="154"/>
    </location>
</feature>
<feature type="compositionally biased region" description="Polar residues" evidence="1">
    <location>
        <begin position="131"/>
        <end position="140"/>
    </location>
</feature>
<gene>
    <name evidence="2" type="ORF">C725_1565</name>
</gene>
<accession>M2U4K7</accession>
<proteinExistence type="predicted"/>
<dbReference type="AlphaFoldDB" id="M2U4K7"/>
<dbReference type="PATRIC" id="fig|1234595.3.peg.1566"/>
<dbReference type="PROSITE" id="PS51257">
    <property type="entry name" value="PROKAR_LIPOPROTEIN"/>
    <property type="match status" value="1"/>
</dbReference>
<dbReference type="OrthoDB" id="8478256at2"/>
<reference evidence="2 3" key="1">
    <citation type="journal article" date="2013" name="Genome Announc.">
        <title>Draft Genome Sequence of Strain JLT2015T, Belonging to the Family Sphingomonadaceae of the Alphaproteobacteria.</title>
        <authorList>
            <person name="Tang K."/>
            <person name="Liu K."/>
            <person name="Li S."/>
            <person name="Jiao N."/>
        </authorList>
    </citation>
    <scope>NUCLEOTIDE SEQUENCE [LARGE SCALE GENOMIC DNA]</scope>
    <source>
        <strain evidence="2 3">JLT2015</strain>
    </source>
</reference>
<dbReference type="Pfam" id="PF11233">
    <property type="entry name" value="DUF3035"/>
    <property type="match status" value="1"/>
</dbReference>
<comment type="caution">
    <text evidence="2">The sequence shown here is derived from an EMBL/GenBank/DDBJ whole genome shotgun (WGS) entry which is preliminary data.</text>
</comment>
<dbReference type="InterPro" id="IPR021395">
    <property type="entry name" value="DUF3035"/>
</dbReference>
<dbReference type="EMBL" id="AMRV01000004">
    <property type="protein sequence ID" value="EMD82967.1"/>
    <property type="molecule type" value="Genomic_DNA"/>
</dbReference>
<dbReference type="Proteomes" id="UP000011717">
    <property type="component" value="Unassembled WGS sequence"/>
</dbReference>
<evidence type="ECO:0000313" key="3">
    <source>
        <dbReference type="Proteomes" id="UP000011717"/>
    </source>
</evidence>
<keyword evidence="3" id="KW-1185">Reference proteome</keyword>
<evidence type="ECO:0008006" key="4">
    <source>
        <dbReference type="Google" id="ProtNLM"/>
    </source>
</evidence>
<sequence>MKSIAFAVMGGALILTACGGGGGLSNRQAPDEFAITRNAPLVVPPDFALEPPRPGAPRAIESEAQAQAMEALFGAGVRPPAASRSEEMLLRDAGAADAEPAARSVAGSAGTDTVNKGAQVKDIVAAPAGTQDPNVGQASLGTATTPVPTGATVPEGAPQTDGEDD</sequence>
<name>M2U4K7_9SPHN</name>
<evidence type="ECO:0000313" key="2">
    <source>
        <dbReference type="EMBL" id="EMD82967.1"/>
    </source>
</evidence>
<dbReference type="RefSeq" id="WP_008601611.1">
    <property type="nucleotide sequence ID" value="NZ_AMRV01000004.1"/>
</dbReference>
<protein>
    <recommendedName>
        <fullName evidence="4">DUF3035 domain-containing protein</fullName>
    </recommendedName>
</protein>
<evidence type="ECO:0000256" key="1">
    <source>
        <dbReference type="SAM" id="MobiDB-lite"/>
    </source>
</evidence>